<dbReference type="OrthoDB" id="5192599at2"/>
<accession>A0A3P1WXN3</accession>
<protein>
    <submittedName>
        <fullName evidence="1">Uncharacterized protein</fullName>
    </submittedName>
</protein>
<dbReference type="EMBL" id="RQYT01000001">
    <property type="protein sequence ID" value="RRD51309.1"/>
    <property type="molecule type" value="Genomic_DNA"/>
</dbReference>
<evidence type="ECO:0000313" key="2">
    <source>
        <dbReference type="Proteomes" id="UP000280935"/>
    </source>
</evidence>
<proteinExistence type="predicted"/>
<sequence length="162" mass="18325">MMSLTEAVAMLRSAKEGIAALPSAEVLSCVQTLLNSGEKIVDGLQLAQELPSRELMELIPDLVRMARDEVLHELICKLLGKLPFDAAAELIVPEAFRVLREPSSDYWVVWMQARLFHYLGYHRALRHIVTMTEETMDEGWRMVGEWVEVELLSEASSEASRI</sequence>
<organism evidence="1 2">
    <name type="scientific">Arachnia propionica</name>
    <dbReference type="NCBI Taxonomy" id="1750"/>
    <lineage>
        <taxon>Bacteria</taxon>
        <taxon>Bacillati</taxon>
        <taxon>Actinomycetota</taxon>
        <taxon>Actinomycetes</taxon>
        <taxon>Propionibacteriales</taxon>
        <taxon>Propionibacteriaceae</taxon>
        <taxon>Arachnia</taxon>
    </lineage>
</organism>
<dbReference type="AlphaFoldDB" id="A0A3P1WXN3"/>
<dbReference type="RefSeq" id="WP_125226411.1">
    <property type="nucleotide sequence ID" value="NZ_RQYT01000001.1"/>
</dbReference>
<dbReference type="Proteomes" id="UP000280935">
    <property type="component" value="Unassembled WGS sequence"/>
</dbReference>
<gene>
    <name evidence="1" type="ORF">EII35_00010</name>
</gene>
<comment type="caution">
    <text evidence="1">The sequence shown here is derived from an EMBL/GenBank/DDBJ whole genome shotgun (WGS) entry which is preliminary data.</text>
</comment>
<name>A0A3P1WXN3_9ACTN</name>
<reference evidence="1 2" key="1">
    <citation type="submission" date="2018-11" db="EMBL/GenBank/DDBJ databases">
        <title>Genomes From Bacteria Associated with the Canine Oral Cavity: a Test Case for Automated Genome-Based Taxonomic Assignment.</title>
        <authorList>
            <person name="Coil D.A."/>
            <person name="Jospin G."/>
            <person name="Darling A.E."/>
            <person name="Wallis C."/>
            <person name="Davis I.J."/>
            <person name="Harris S."/>
            <person name="Eisen J.A."/>
            <person name="Holcombe L.J."/>
            <person name="O'Flynn C."/>
        </authorList>
    </citation>
    <scope>NUCLEOTIDE SEQUENCE [LARGE SCALE GENOMIC DNA]</scope>
    <source>
        <strain evidence="1 2">OH2822_COT-296</strain>
    </source>
</reference>
<evidence type="ECO:0000313" key="1">
    <source>
        <dbReference type="EMBL" id="RRD51309.1"/>
    </source>
</evidence>